<name>A0A0W0FXI8_MONRR</name>
<proteinExistence type="predicted"/>
<dbReference type="EMBL" id="LATX01001532">
    <property type="protein sequence ID" value="KTB40949.1"/>
    <property type="molecule type" value="Genomic_DNA"/>
</dbReference>
<dbReference type="AlphaFoldDB" id="A0A0W0FXI8"/>
<evidence type="ECO:0000313" key="2">
    <source>
        <dbReference type="Proteomes" id="UP000054988"/>
    </source>
</evidence>
<gene>
    <name evidence="1" type="ORF">WG66_6483</name>
</gene>
<comment type="caution">
    <text evidence="1">The sequence shown here is derived from an EMBL/GenBank/DDBJ whole genome shotgun (WGS) entry which is preliminary data.</text>
</comment>
<organism evidence="1 2">
    <name type="scientific">Moniliophthora roreri</name>
    <name type="common">Frosty pod rot fungus</name>
    <name type="synonym">Monilia roreri</name>
    <dbReference type="NCBI Taxonomy" id="221103"/>
    <lineage>
        <taxon>Eukaryota</taxon>
        <taxon>Fungi</taxon>
        <taxon>Dikarya</taxon>
        <taxon>Basidiomycota</taxon>
        <taxon>Agaricomycotina</taxon>
        <taxon>Agaricomycetes</taxon>
        <taxon>Agaricomycetidae</taxon>
        <taxon>Agaricales</taxon>
        <taxon>Marasmiineae</taxon>
        <taxon>Marasmiaceae</taxon>
        <taxon>Moniliophthora</taxon>
    </lineage>
</organism>
<dbReference type="Proteomes" id="UP000054988">
    <property type="component" value="Unassembled WGS sequence"/>
</dbReference>
<sequence length="410" mass="47400">MAGAEDIGFLYDRNTDLLDGTFIAAGLFGIRNLAAFLEENPTVVPVHVLLSDTSLAEIESDFGYLPLPPLPPNSQESWCIDYDYRFDYPSTPGRLDIDVPDEEEDILSHNRKLRRRIGRAVRDLPDSIQRILDRISPTVETFSFLLYVSPVYEHELGGGSLDWNRLFFNECQEVGGSPSQRYRFPRLKALTLRNSVRLNKMRIFDDVDLLSGHPLFPSVTHLHFIHERHISPSFEELHILMPSLTHVRFTGTKPRLRSEQLPYPDPAGLRNWLPQYWYDGILNGLSVSLPERMSLVPENLTVIIHPDFDTMLDGDYGCEREEYDSELRELHEMQDVHLSWPIEEDFRRFSSVYRLFPVDRAIENFKAFAAGGEGDWAIPDVSEADKPIKEWWWNARRLSFPRRPISEVAI</sequence>
<protein>
    <submittedName>
        <fullName evidence="1">Uncharacterized protein</fullName>
    </submittedName>
</protein>
<evidence type="ECO:0000313" key="1">
    <source>
        <dbReference type="EMBL" id="KTB40949.1"/>
    </source>
</evidence>
<accession>A0A0W0FXI8</accession>
<reference evidence="1 2" key="1">
    <citation type="submission" date="2015-12" db="EMBL/GenBank/DDBJ databases">
        <title>Draft genome sequence of Moniliophthora roreri, the causal agent of frosty pod rot of cacao.</title>
        <authorList>
            <person name="Aime M.C."/>
            <person name="Diaz-Valderrama J.R."/>
            <person name="Kijpornyongpan T."/>
            <person name="Phillips-Mora W."/>
        </authorList>
    </citation>
    <scope>NUCLEOTIDE SEQUENCE [LARGE SCALE GENOMIC DNA]</scope>
    <source>
        <strain evidence="1 2">MCA 2952</strain>
    </source>
</reference>